<sequence length="516" mass="56839">MAIKKRPISPRQKMINLMYVVLMAMLAMNVSTQVLDGFSIVEESLQRSTDNSAKENQSIYGNFAEQMKSNPEKVREWFEKATAVKRMSDSLYNFAQELKVEIVREADGADGDIHNIERKDDLEAASHVMLAPGTGKGKKLFDAINSFRERILKMVPDASQHKIIAGNLSTTLPKKAKTMGKNWQEYMFEDMPVAAAVTLLTKLQNDVRYAEGEVLHTLVANIDMKDIRVNKLSAFVIPNAQTIVRGDKFSAQIVMAAVDTTQQPKIYIGGRQMNLRNNTYEIVTGRTGEFNLAGYITMQNGQGDVIRRDFTQKYTVVDPSATVSADLMNVLYAGYTNPISISIPGVPLNKVTASMSGGTLQPVGPGKYIARPAAVGKDVTITVMSTTTGHPRQMGQFTFHVRKLPDPTAYLAIGTNRYRGGGLAKASLMGSHEVKAAIDDGLLDIQFKVLSFETVFFDNMGNAVPMASAGASFSERQKNAFRGLPRNRRFYISRVTAVGPDGIKRTLPSSMEVIVK</sequence>
<dbReference type="Pfam" id="PF12080">
    <property type="entry name" value="GldM_4th"/>
    <property type="match status" value="1"/>
</dbReference>
<feature type="domain" description="Gliding motility-associated protein GldM C-terminal" evidence="1">
    <location>
        <begin position="405"/>
        <end position="516"/>
    </location>
</feature>
<dbReference type="Pfam" id="PF21602">
    <property type="entry name" value="GldM_3rd"/>
    <property type="match status" value="1"/>
</dbReference>
<protein>
    <submittedName>
        <fullName evidence="5">Gliding motility-associated protein GldM</fullName>
    </submittedName>
</protein>
<keyword evidence="6" id="KW-1185">Reference proteome</keyword>
<evidence type="ECO:0000259" key="3">
    <source>
        <dbReference type="Pfam" id="PF21601"/>
    </source>
</evidence>
<reference evidence="5 6" key="1">
    <citation type="submission" date="2015-01" db="EMBL/GenBank/DDBJ databases">
        <title>Comparative genomics of non-oral Prevotella species.</title>
        <authorList>
            <person name="Accetto T."/>
            <person name="Nograsek B."/>
            <person name="Avgustin G."/>
        </authorList>
    </citation>
    <scope>NUCLEOTIDE SEQUENCE [LARGE SCALE GENOMIC DNA]</scope>
    <source>
        <strain evidence="5 6">P5-119</strain>
    </source>
</reference>
<name>A0A0D0IZ47_9BACT</name>
<accession>A0A0D0IZ47</accession>
<feature type="domain" description="Gliding motility-associated protein GldM first immunoglobulin-like" evidence="3">
    <location>
        <begin position="224"/>
        <end position="317"/>
    </location>
</feature>
<evidence type="ECO:0000259" key="2">
    <source>
        <dbReference type="Pfam" id="PF12081"/>
    </source>
</evidence>
<feature type="domain" description="Gliding motility-associated protein GldM second immunoglobulin-like" evidence="4">
    <location>
        <begin position="320"/>
        <end position="402"/>
    </location>
</feature>
<dbReference type="InterPro" id="IPR048405">
    <property type="entry name" value="GldM_Ig-like-1"/>
</dbReference>
<dbReference type="InterPro" id="IPR022719">
    <property type="entry name" value="Motility-assoc_prot_GldM_C"/>
</dbReference>
<dbReference type="InterPro" id="IPR022720">
    <property type="entry name" value="Motility-assoc_prot_GldM_N"/>
</dbReference>
<dbReference type="InterPro" id="IPR019859">
    <property type="entry name" value="Motility-assoc_prot_GldM"/>
</dbReference>
<evidence type="ECO:0000259" key="4">
    <source>
        <dbReference type="Pfam" id="PF21602"/>
    </source>
</evidence>
<dbReference type="Proteomes" id="UP000032046">
    <property type="component" value="Unassembled WGS sequence"/>
</dbReference>
<dbReference type="STRING" id="1602171.ST44_08430"/>
<organism evidence="5 6">
    <name type="scientific">Prevotella pectinovora</name>
    <dbReference type="NCBI Taxonomy" id="1602169"/>
    <lineage>
        <taxon>Bacteria</taxon>
        <taxon>Pseudomonadati</taxon>
        <taxon>Bacteroidota</taxon>
        <taxon>Bacteroidia</taxon>
        <taxon>Bacteroidales</taxon>
        <taxon>Prevotellaceae</taxon>
        <taxon>Prevotella</taxon>
    </lineage>
</organism>
<feature type="domain" description="Gliding motility-associated protein GldM N-terminal" evidence="2">
    <location>
        <begin position="33"/>
        <end position="220"/>
    </location>
</feature>
<evidence type="ECO:0000313" key="6">
    <source>
        <dbReference type="Proteomes" id="UP000032046"/>
    </source>
</evidence>
<dbReference type="AlphaFoldDB" id="A0A0D0IZ47"/>
<dbReference type="Pfam" id="PF12081">
    <property type="entry name" value="GldM_1st"/>
    <property type="match status" value="1"/>
</dbReference>
<dbReference type="EMBL" id="JXQK01000061">
    <property type="protein sequence ID" value="KIP61936.1"/>
    <property type="molecule type" value="Genomic_DNA"/>
</dbReference>
<proteinExistence type="predicted"/>
<dbReference type="RefSeq" id="WP_042519489.1">
    <property type="nucleotide sequence ID" value="NZ_JXQK01000061.1"/>
</dbReference>
<dbReference type="InterPro" id="IPR048406">
    <property type="entry name" value="GldM_Ig-like-2"/>
</dbReference>
<evidence type="ECO:0000259" key="1">
    <source>
        <dbReference type="Pfam" id="PF12080"/>
    </source>
</evidence>
<dbReference type="Pfam" id="PF21601">
    <property type="entry name" value="GldM_2nd"/>
    <property type="match status" value="1"/>
</dbReference>
<comment type="caution">
    <text evidence="5">The sequence shown here is derived from an EMBL/GenBank/DDBJ whole genome shotgun (WGS) entry which is preliminary data.</text>
</comment>
<evidence type="ECO:0000313" key="5">
    <source>
        <dbReference type="EMBL" id="KIP61936.1"/>
    </source>
</evidence>
<gene>
    <name evidence="5" type="ORF">ST44_08430</name>
</gene>
<dbReference type="NCBIfam" id="TIGR03517">
    <property type="entry name" value="GldM_gliding"/>
    <property type="match status" value="1"/>
</dbReference>